<reference evidence="2 3" key="1">
    <citation type="submission" date="2017-03" db="EMBL/GenBank/DDBJ databases">
        <title>Genomes of endolithic fungi from Antarctica.</title>
        <authorList>
            <person name="Coleine C."/>
            <person name="Masonjones S."/>
            <person name="Stajich J.E."/>
        </authorList>
    </citation>
    <scope>NUCLEOTIDE SEQUENCE [LARGE SCALE GENOMIC DNA]</scope>
    <source>
        <strain evidence="2 3">CCFEE 5311</strain>
    </source>
</reference>
<gene>
    <name evidence="2" type="ORF">B0A54_12648</name>
</gene>
<dbReference type="OrthoDB" id="3828405at2759"/>
<accession>A0A4U0UJ36</accession>
<protein>
    <submittedName>
        <fullName evidence="2">Uncharacterized protein</fullName>
    </submittedName>
</protein>
<dbReference type="EMBL" id="NAJP01000067">
    <property type="protein sequence ID" value="TKA35680.1"/>
    <property type="molecule type" value="Genomic_DNA"/>
</dbReference>
<comment type="caution">
    <text evidence="2">The sequence shown here is derived from an EMBL/GenBank/DDBJ whole genome shotgun (WGS) entry which is preliminary data.</text>
</comment>
<dbReference type="AlphaFoldDB" id="A0A4U0UJ36"/>
<evidence type="ECO:0000313" key="2">
    <source>
        <dbReference type="EMBL" id="TKA35680.1"/>
    </source>
</evidence>
<proteinExistence type="predicted"/>
<organism evidence="2 3">
    <name type="scientific">Friedmanniomyces endolithicus</name>
    <dbReference type="NCBI Taxonomy" id="329885"/>
    <lineage>
        <taxon>Eukaryota</taxon>
        <taxon>Fungi</taxon>
        <taxon>Dikarya</taxon>
        <taxon>Ascomycota</taxon>
        <taxon>Pezizomycotina</taxon>
        <taxon>Dothideomycetes</taxon>
        <taxon>Dothideomycetidae</taxon>
        <taxon>Mycosphaerellales</taxon>
        <taxon>Teratosphaeriaceae</taxon>
        <taxon>Friedmanniomyces</taxon>
    </lineage>
</organism>
<name>A0A4U0UJ36_9PEZI</name>
<evidence type="ECO:0000313" key="3">
    <source>
        <dbReference type="Proteomes" id="UP000310066"/>
    </source>
</evidence>
<feature type="chain" id="PRO_5021028283" evidence="1">
    <location>
        <begin position="16"/>
        <end position="113"/>
    </location>
</feature>
<keyword evidence="1" id="KW-0732">Signal</keyword>
<feature type="signal peptide" evidence="1">
    <location>
        <begin position="1"/>
        <end position="15"/>
    </location>
</feature>
<sequence length="113" mass="12082">MQLLNLLTLAALATATSDQDACTAQHGGKHAVQAIQAFCAKTDMVVPSSYAQTGHSVVNARVFISSSCSPAEWVPQYWCLTQFYSLCAAGDYIDGSTSGRYGKGGCQYFELTK</sequence>
<evidence type="ECO:0000256" key="1">
    <source>
        <dbReference type="SAM" id="SignalP"/>
    </source>
</evidence>
<dbReference type="Proteomes" id="UP000310066">
    <property type="component" value="Unassembled WGS sequence"/>
</dbReference>